<evidence type="ECO:0000259" key="1">
    <source>
        <dbReference type="Pfam" id="PF03713"/>
    </source>
</evidence>
<proteinExistence type="predicted"/>
<evidence type="ECO:0000313" key="2">
    <source>
        <dbReference type="EMBL" id="USR92421.1"/>
    </source>
</evidence>
<protein>
    <submittedName>
        <fullName evidence="2">DUF305 domain-containing protein</fullName>
    </submittedName>
</protein>
<dbReference type="InterPro" id="IPR005183">
    <property type="entry name" value="DUF305_CopM-like"/>
</dbReference>
<dbReference type="InterPro" id="IPR012347">
    <property type="entry name" value="Ferritin-like"/>
</dbReference>
<keyword evidence="3" id="KW-1185">Reference proteome</keyword>
<gene>
    <name evidence="2" type="ORF">NEA10_06800</name>
</gene>
<dbReference type="Proteomes" id="UP001056708">
    <property type="component" value="Chromosome"/>
</dbReference>
<dbReference type="Gene3D" id="1.20.1260.10">
    <property type="match status" value="1"/>
</dbReference>
<feature type="domain" description="DUF305" evidence="1">
    <location>
        <begin position="95"/>
        <end position="244"/>
    </location>
</feature>
<organism evidence="2 3">
    <name type="scientific">Phormidium yuhuli AB48</name>
    <dbReference type="NCBI Taxonomy" id="2940671"/>
    <lineage>
        <taxon>Bacteria</taxon>
        <taxon>Bacillati</taxon>
        <taxon>Cyanobacteriota</taxon>
        <taxon>Cyanophyceae</taxon>
        <taxon>Oscillatoriophycideae</taxon>
        <taxon>Oscillatoriales</taxon>
        <taxon>Oscillatoriaceae</taxon>
        <taxon>Phormidium</taxon>
        <taxon>Phormidium yuhuli</taxon>
    </lineage>
</organism>
<reference evidence="2" key="1">
    <citation type="submission" date="2022-06" db="EMBL/GenBank/DDBJ databases">
        <title>Genome sequence of Phormidium yuhuli AB48 isolated from an industrial photobioreactor environment.</title>
        <authorList>
            <person name="Qiu Y."/>
            <person name="Noonan A.J.C."/>
            <person name="Dofher K."/>
            <person name="Koch M."/>
            <person name="Kieft B."/>
            <person name="Lin X."/>
            <person name="Ziels R.M."/>
            <person name="Hallam S.J."/>
        </authorList>
    </citation>
    <scope>NUCLEOTIDE SEQUENCE</scope>
    <source>
        <strain evidence="2">AB48</strain>
    </source>
</reference>
<dbReference type="PANTHER" id="PTHR36933:SF1">
    <property type="entry name" value="SLL0788 PROTEIN"/>
    <property type="match status" value="1"/>
</dbReference>
<name>A0ABY5AUI4_9CYAN</name>
<sequence length="251" mass="28462">MIRRNTLFWGIAVAGLLPLGGLLGGCAEEPQDTATGDPNAVTEDPEGMMNGHEGMMEDHDGMMHGCIVDDHECMMEAHGDMMHDMDLGPADATYDLRFIDAMIVHHEGAIVMAEAALENSERDEIIQLATEIISEQEREIAQMQEWREVWYPDAPEEPVMYHEEMGHDMAMSEEMAAAMRMDMDLGPADEEFDLRFINAMILHHEAAVEMAEDLKEKSDRTEMQDLADDIITAQQAEIDQMEAWREEWYDL</sequence>
<dbReference type="PROSITE" id="PS51257">
    <property type="entry name" value="PROKAR_LIPOPROTEIN"/>
    <property type="match status" value="1"/>
</dbReference>
<dbReference type="RefSeq" id="WP_252664578.1">
    <property type="nucleotide sequence ID" value="NZ_CP098611.1"/>
</dbReference>
<accession>A0ABY5AUI4</accession>
<dbReference type="EMBL" id="CP098611">
    <property type="protein sequence ID" value="USR92421.1"/>
    <property type="molecule type" value="Genomic_DNA"/>
</dbReference>
<dbReference type="PANTHER" id="PTHR36933">
    <property type="entry name" value="SLL0788 PROTEIN"/>
    <property type="match status" value="1"/>
</dbReference>
<dbReference type="Pfam" id="PF03713">
    <property type="entry name" value="DUF305"/>
    <property type="match status" value="1"/>
</dbReference>
<evidence type="ECO:0000313" key="3">
    <source>
        <dbReference type="Proteomes" id="UP001056708"/>
    </source>
</evidence>